<dbReference type="Proteomes" id="UP001322138">
    <property type="component" value="Unassembled WGS sequence"/>
</dbReference>
<comment type="caution">
    <text evidence="5">The sequence shown here is derived from an EMBL/GenBank/DDBJ whole genome shotgun (WGS) entry which is preliminary data.</text>
</comment>
<dbReference type="SMART" id="SM00827">
    <property type="entry name" value="PKS_AT"/>
    <property type="match status" value="1"/>
</dbReference>
<evidence type="ECO:0000256" key="1">
    <source>
        <dbReference type="ARBA" id="ARBA00022450"/>
    </source>
</evidence>
<dbReference type="InterPro" id="IPR016039">
    <property type="entry name" value="Thiolase-like"/>
</dbReference>
<dbReference type="SUPFAM" id="SSF52151">
    <property type="entry name" value="FabD/lysophospholipase-like"/>
    <property type="match status" value="1"/>
</dbReference>
<evidence type="ECO:0000256" key="3">
    <source>
        <dbReference type="SAM" id="MobiDB-lite"/>
    </source>
</evidence>
<evidence type="ECO:0000259" key="4">
    <source>
        <dbReference type="PROSITE" id="PS52004"/>
    </source>
</evidence>
<dbReference type="Gene3D" id="3.40.366.10">
    <property type="entry name" value="Malonyl-Coenzyme A Acyl Carrier Protein, domain 2"/>
    <property type="match status" value="1"/>
</dbReference>
<dbReference type="InterPro" id="IPR014031">
    <property type="entry name" value="Ketoacyl_synth_C"/>
</dbReference>
<dbReference type="Pfam" id="PF00698">
    <property type="entry name" value="Acyl_transf_1"/>
    <property type="match status" value="1"/>
</dbReference>
<dbReference type="InterPro" id="IPR016035">
    <property type="entry name" value="Acyl_Trfase/lysoPLipase"/>
</dbReference>
<dbReference type="Pfam" id="PF00109">
    <property type="entry name" value="ketoacyl-synt"/>
    <property type="match status" value="1"/>
</dbReference>
<dbReference type="InterPro" id="IPR032821">
    <property type="entry name" value="PKS_assoc"/>
</dbReference>
<dbReference type="EMBL" id="JAFFGZ010000008">
    <property type="protein sequence ID" value="KAK4641209.1"/>
    <property type="molecule type" value="Genomic_DNA"/>
</dbReference>
<keyword evidence="1" id="KW-0596">Phosphopantetheine</keyword>
<evidence type="ECO:0000313" key="5">
    <source>
        <dbReference type="EMBL" id="KAK4641209.1"/>
    </source>
</evidence>
<sequence>MYAVNCAVNAIRAGDCDSAIVAAGNWIADPTVQIALDKLGALSASSRCHTFDARAEGYARGEGWGAIYLKRPSTASADNSPIRAFIRGSAVNSNGRTGGITRPSALGQETVIREAYRNAGGLPFKDTSYFECHGTGTYVGDPIEVAAVGRVFASVREPNDPLLVGSVKSNVGHGEGASALASIMKVVLALERGAIPPVYDLQTRNPNIDFDAANVQPVTEVTPWPEGKIRRASINSFGYGGANAHCIIDHVTNVWPDYVAPGVFNKSRAVTNGHTNGHANGHTNGSTNGHTNGNGNGTSNGHQNGSVQHSPVVKLKTTAVPGASTRQSVLLPLSADNEQSLKLNIEALAKAVDQFPLADVAYTLGNRRSKFAQRSFAIVDKDNVANDLLSVIDKKPTRAPLHTASLGFIFTGQGAQWHAMGSDLFQYRIFQNTIQHLDHVLGTLSNAPAWSLYDILCGNCDPSLIQTAEVSQAACTAVQVALVDLLASWSIRPSGVAGHSSGEIAAAYASGRITAAEAIVAAYLRGEAVSRNKQTGAMLAVGLGFDDVLKYLDGKEDEIKVAAINSPGSVTLSREEPTVDSISAAMTADSVFNRKLKTGGNAYHSHHMIPIGREYVELLTEGTEHLRKLGLTSSDDAARYQPTLWVSSVTPAKSTSGLGSDDLASYWRANLESPVRFSEAVAGLVQNADGVPICALVEIGPHPALKSPLEQILKAAGVKNVAYAGSTLKRGEGAQTSMLQLPGSLFALNSEVNIAAVNAVESSHDGKGDLEHGVTCVDLPPYRYTYGGLNYHESRASKEYRY</sequence>
<gene>
    <name evidence="5" type="primary">PREU9</name>
    <name evidence="5" type="ORF">QC761_0099840</name>
</gene>
<dbReference type="PANTHER" id="PTHR43775">
    <property type="entry name" value="FATTY ACID SYNTHASE"/>
    <property type="match status" value="1"/>
</dbReference>
<dbReference type="InterPro" id="IPR020841">
    <property type="entry name" value="PKS_Beta-ketoAc_synthase_dom"/>
</dbReference>
<feature type="domain" description="Ketosynthase family 3 (KS3)" evidence="4">
    <location>
        <begin position="1"/>
        <end position="250"/>
    </location>
</feature>
<name>A0ABR0FBQ3_9PEZI</name>
<dbReference type="PROSITE" id="PS52004">
    <property type="entry name" value="KS3_2"/>
    <property type="match status" value="1"/>
</dbReference>
<dbReference type="InterPro" id="IPR014030">
    <property type="entry name" value="Ketoacyl_synth_N"/>
</dbReference>
<dbReference type="SUPFAM" id="SSF55048">
    <property type="entry name" value="Probable ACP-binding domain of malonyl-CoA ACP transacylase"/>
    <property type="match status" value="1"/>
</dbReference>
<dbReference type="Gene3D" id="3.40.47.10">
    <property type="match status" value="1"/>
</dbReference>
<dbReference type="InterPro" id="IPR014043">
    <property type="entry name" value="Acyl_transferase_dom"/>
</dbReference>
<dbReference type="Pfam" id="PF16197">
    <property type="entry name" value="KAsynt_C_assoc"/>
    <property type="match status" value="1"/>
</dbReference>
<reference evidence="5 6" key="1">
    <citation type="journal article" date="2023" name="bioRxiv">
        <title>High-quality genome assemblies of four members of thePodospora anserinaspecies complex.</title>
        <authorList>
            <person name="Ament-Velasquez S.L."/>
            <person name="Vogan A.A."/>
            <person name="Wallerman O."/>
            <person name="Hartmann F."/>
            <person name="Gautier V."/>
            <person name="Silar P."/>
            <person name="Giraud T."/>
            <person name="Johannesson H."/>
        </authorList>
    </citation>
    <scope>NUCLEOTIDE SEQUENCE [LARGE SCALE GENOMIC DNA]</scope>
    <source>
        <strain evidence="5 6">CBS 112042</strain>
    </source>
</reference>
<dbReference type="InterPro" id="IPR050091">
    <property type="entry name" value="PKS_NRPS_Biosynth_Enz"/>
</dbReference>
<dbReference type="SUPFAM" id="SSF53901">
    <property type="entry name" value="Thiolase-like"/>
    <property type="match status" value="1"/>
</dbReference>
<evidence type="ECO:0000313" key="6">
    <source>
        <dbReference type="Proteomes" id="UP001322138"/>
    </source>
</evidence>
<feature type="compositionally biased region" description="Low complexity" evidence="3">
    <location>
        <begin position="271"/>
        <end position="291"/>
    </location>
</feature>
<protein>
    <submittedName>
        <fullName evidence="5">Polyketide synthase-like protein Preu9</fullName>
    </submittedName>
</protein>
<dbReference type="RefSeq" id="XP_062730185.1">
    <property type="nucleotide sequence ID" value="XM_062873095.1"/>
</dbReference>
<keyword evidence="6" id="KW-1185">Reference proteome</keyword>
<dbReference type="CDD" id="cd00833">
    <property type="entry name" value="PKS"/>
    <property type="match status" value="1"/>
</dbReference>
<keyword evidence="2" id="KW-0597">Phosphoprotein</keyword>
<dbReference type="InterPro" id="IPR001227">
    <property type="entry name" value="Ac_transferase_dom_sf"/>
</dbReference>
<feature type="region of interest" description="Disordered" evidence="3">
    <location>
        <begin position="269"/>
        <end position="307"/>
    </location>
</feature>
<proteinExistence type="predicted"/>
<dbReference type="InterPro" id="IPR016036">
    <property type="entry name" value="Malonyl_transacylase_ACP-bd"/>
</dbReference>
<organism evidence="5 6">
    <name type="scientific">Podospora bellae-mahoneyi</name>
    <dbReference type="NCBI Taxonomy" id="2093777"/>
    <lineage>
        <taxon>Eukaryota</taxon>
        <taxon>Fungi</taxon>
        <taxon>Dikarya</taxon>
        <taxon>Ascomycota</taxon>
        <taxon>Pezizomycotina</taxon>
        <taxon>Sordariomycetes</taxon>
        <taxon>Sordariomycetidae</taxon>
        <taxon>Sordariales</taxon>
        <taxon>Podosporaceae</taxon>
        <taxon>Podospora</taxon>
    </lineage>
</organism>
<accession>A0ABR0FBQ3</accession>
<dbReference type="Pfam" id="PF02801">
    <property type="entry name" value="Ketoacyl-synt_C"/>
    <property type="match status" value="1"/>
</dbReference>
<dbReference type="PANTHER" id="PTHR43775:SF50">
    <property type="entry name" value="HIGHLY REDUCING POLYKETIDE SYNTHASE SRDA"/>
    <property type="match status" value="1"/>
</dbReference>
<evidence type="ECO:0000256" key="2">
    <source>
        <dbReference type="ARBA" id="ARBA00022553"/>
    </source>
</evidence>
<dbReference type="Pfam" id="PF22621">
    <property type="entry name" value="CurL-like_PKS_C"/>
    <property type="match status" value="1"/>
</dbReference>
<dbReference type="SMART" id="SM00825">
    <property type="entry name" value="PKS_KS"/>
    <property type="match status" value="1"/>
</dbReference>
<dbReference type="GeneID" id="87892465"/>